<name>A0A9W6CU97_9BACT</name>
<dbReference type="AlphaFoldDB" id="A0A9W6CU97"/>
<comment type="similarity">
    <text evidence="1 4">Belongs to the PstS family.</text>
</comment>
<keyword evidence="2 4" id="KW-0813">Transport</keyword>
<protein>
    <recommendedName>
        <fullName evidence="4">Phosphate-binding protein</fullName>
    </recommendedName>
</protein>
<evidence type="ECO:0000256" key="3">
    <source>
        <dbReference type="ARBA" id="ARBA00022729"/>
    </source>
</evidence>
<dbReference type="PANTHER" id="PTHR30570">
    <property type="entry name" value="PERIPLASMIC PHOSPHATE BINDING COMPONENT OF PHOSPHATE ABC TRANSPORTER"/>
    <property type="match status" value="1"/>
</dbReference>
<evidence type="ECO:0000313" key="7">
    <source>
        <dbReference type="Proteomes" id="UP001144372"/>
    </source>
</evidence>
<reference evidence="6" key="1">
    <citation type="submission" date="2022-12" db="EMBL/GenBank/DDBJ databases">
        <title>Reference genome sequencing for broad-spectrum identification of bacterial and archaeal isolates by mass spectrometry.</title>
        <authorList>
            <person name="Sekiguchi Y."/>
            <person name="Tourlousse D.M."/>
        </authorList>
    </citation>
    <scope>NUCLEOTIDE SEQUENCE</scope>
    <source>
        <strain evidence="6">ASRB1</strain>
    </source>
</reference>
<dbReference type="RefSeq" id="WP_281791635.1">
    <property type="nucleotide sequence ID" value="NZ_BSDR01000001.1"/>
</dbReference>
<evidence type="ECO:0000256" key="1">
    <source>
        <dbReference type="ARBA" id="ARBA00008725"/>
    </source>
</evidence>
<comment type="function">
    <text evidence="4">Involved in the system for phosphate transport across the cytoplasmic membrane.</text>
</comment>
<dbReference type="GO" id="GO:0042301">
    <property type="term" value="F:phosphate ion binding"/>
    <property type="evidence" value="ECO:0007669"/>
    <property type="project" value="UniProtKB-UniRule"/>
</dbReference>
<sequence>MGKNGGVSTLLVLVLMGLLFFSNPALCGDLDSFAGLEGTINIAGGTAHIPVMNDAAKAIMTYNPKIRITIEGGGSGIGVQKVGEGLVDIGNTGRPLSEDEISKYGLKSYPFALDGVAIVVHPDNPLTGLSAQQAKDVFAGTIANWKDVGGKDAPIHLFGRDEASGTREVFWEKLLKKGPVATATNIVPSNGAMKVAVSQDKDAIGYVSIGHVDQSIKALALDGVAATQENAMNGSYPVVRKLYMNTKGEPSKLVKAFIDYVMSSEGAEIVKKHGYIPLQTK</sequence>
<evidence type="ECO:0000313" key="6">
    <source>
        <dbReference type="EMBL" id="GLI32579.1"/>
    </source>
</evidence>
<dbReference type="SUPFAM" id="SSF53850">
    <property type="entry name" value="Periplasmic binding protein-like II"/>
    <property type="match status" value="1"/>
</dbReference>
<dbReference type="GO" id="GO:0006817">
    <property type="term" value="P:phosphate ion transport"/>
    <property type="evidence" value="ECO:0007669"/>
    <property type="project" value="UniProtKB-UniRule"/>
</dbReference>
<organism evidence="6 7">
    <name type="scientific">Desulforhabdus amnigena</name>
    <dbReference type="NCBI Taxonomy" id="40218"/>
    <lineage>
        <taxon>Bacteria</taxon>
        <taxon>Pseudomonadati</taxon>
        <taxon>Thermodesulfobacteriota</taxon>
        <taxon>Syntrophobacteria</taxon>
        <taxon>Syntrophobacterales</taxon>
        <taxon>Syntrophobacteraceae</taxon>
        <taxon>Desulforhabdus</taxon>
    </lineage>
</organism>
<keyword evidence="7" id="KW-1185">Reference proteome</keyword>
<dbReference type="EMBL" id="BSDR01000001">
    <property type="protein sequence ID" value="GLI32579.1"/>
    <property type="molecule type" value="Genomic_DNA"/>
</dbReference>
<proteinExistence type="inferred from homology"/>
<dbReference type="Proteomes" id="UP001144372">
    <property type="component" value="Unassembled WGS sequence"/>
</dbReference>
<evidence type="ECO:0000256" key="2">
    <source>
        <dbReference type="ARBA" id="ARBA00022448"/>
    </source>
</evidence>
<dbReference type="NCBIfam" id="TIGR02136">
    <property type="entry name" value="ptsS_2"/>
    <property type="match status" value="1"/>
</dbReference>
<dbReference type="InterPro" id="IPR024370">
    <property type="entry name" value="PBP_domain"/>
</dbReference>
<keyword evidence="3" id="KW-0732">Signal</keyword>
<dbReference type="InterPro" id="IPR011862">
    <property type="entry name" value="Phos-bd"/>
</dbReference>
<dbReference type="PANTHER" id="PTHR30570:SF1">
    <property type="entry name" value="PHOSPHATE-BINDING PROTEIN PSTS"/>
    <property type="match status" value="1"/>
</dbReference>
<accession>A0A9W6CU97</accession>
<dbReference type="Pfam" id="PF12849">
    <property type="entry name" value="PBP_like_2"/>
    <property type="match status" value="1"/>
</dbReference>
<dbReference type="Gene3D" id="3.40.190.10">
    <property type="entry name" value="Periplasmic binding protein-like II"/>
    <property type="match status" value="2"/>
</dbReference>
<gene>
    <name evidence="6" type="ORF">DAMNIGENAA_00120</name>
</gene>
<evidence type="ECO:0000256" key="4">
    <source>
        <dbReference type="RuleBase" id="RU367119"/>
    </source>
</evidence>
<keyword evidence="4" id="KW-0592">Phosphate transport</keyword>
<evidence type="ECO:0000259" key="5">
    <source>
        <dbReference type="Pfam" id="PF12849"/>
    </source>
</evidence>
<feature type="domain" description="PBP" evidence="5">
    <location>
        <begin position="38"/>
        <end position="265"/>
    </location>
</feature>
<dbReference type="CDD" id="cd13653">
    <property type="entry name" value="PBP2_phosphate_like_1"/>
    <property type="match status" value="1"/>
</dbReference>
<dbReference type="InterPro" id="IPR050811">
    <property type="entry name" value="Phosphate_ABC_transporter"/>
</dbReference>
<comment type="caution">
    <text evidence="6">The sequence shown here is derived from an EMBL/GenBank/DDBJ whole genome shotgun (WGS) entry which is preliminary data.</text>
</comment>